<evidence type="ECO:0000256" key="2">
    <source>
        <dbReference type="ARBA" id="ARBA00008163"/>
    </source>
</evidence>
<dbReference type="KEGG" id="dbk:DGMP_29990"/>
<sequence length="195" mass="22048">MATLTYRSHIDLEFDDKAKLNLMGNHMTLDTTVDVPLPAVFALSVAYDVLDNLNVELTWDRTFWSEYEVLDFDFTPTIPGNPFETPVPKNWDDTDTFRIGLTYGINDTVTLMGGFGYDNNPVPAETIGFELPDSDAWIYSLGMQYKVNEKIELGIAALYAYKETRKIEVNPNDVIYGEFTNASAFFITAGINYSF</sequence>
<evidence type="ECO:0000256" key="5">
    <source>
        <dbReference type="ARBA" id="ARBA00022729"/>
    </source>
</evidence>
<keyword evidence="3" id="KW-1134">Transmembrane beta strand</keyword>
<evidence type="ECO:0000256" key="6">
    <source>
        <dbReference type="ARBA" id="ARBA00023136"/>
    </source>
</evidence>
<keyword evidence="4" id="KW-0812">Transmembrane</keyword>
<comment type="similarity">
    <text evidence="2">Belongs to the OmpP1/FadL family.</text>
</comment>
<dbReference type="Proteomes" id="UP000826725">
    <property type="component" value="Chromosome"/>
</dbReference>
<dbReference type="GO" id="GO:0015483">
    <property type="term" value="F:long-chain fatty acid transporting porin activity"/>
    <property type="evidence" value="ECO:0007669"/>
    <property type="project" value="TreeGrafter"/>
</dbReference>
<evidence type="ECO:0008006" key="10">
    <source>
        <dbReference type="Google" id="ProtNLM"/>
    </source>
</evidence>
<proteinExistence type="inferred from homology"/>
<accession>A0A8D5FVV6</accession>
<keyword evidence="5" id="KW-0732">Signal</keyword>
<evidence type="ECO:0000256" key="7">
    <source>
        <dbReference type="ARBA" id="ARBA00023237"/>
    </source>
</evidence>
<dbReference type="PANTHER" id="PTHR35093">
    <property type="entry name" value="OUTER MEMBRANE PROTEIN NMB0088-RELATED"/>
    <property type="match status" value="1"/>
</dbReference>
<evidence type="ECO:0000313" key="8">
    <source>
        <dbReference type="EMBL" id="BCL62306.1"/>
    </source>
</evidence>
<keyword evidence="7" id="KW-0998">Cell outer membrane</keyword>
<evidence type="ECO:0000256" key="3">
    <source>
        <dbReference type="ARBA" id="ARBA00022452"/>
    </source>
</evidence>
<comment type="subcellular location">
    <subcellularLocation>
        <location evidence="1">Cell outer membrane</location>
        <topology evidence="1">Multi-pass membrane protein</topology>
    </subcellularLocation>
</comment>
<dbReference type="RefSeq" id="WP_228854675.1">
    <property type="nucleotide sequence ID" value="NZ_AP024086.1"/>
</dbReference>
<dbReference type="Pfam" id="PF03349">
    <property type="entry name" value="Toluene_X"/>
    <property type="match status" value="1"/>
</dbReference>
<keyword evidence="6" id="KW-0472">Membrane</keyword>
<dbReference type="EMBL" id="AP024086">
    <property type="protein sequence ID" value="BCL62306.1"/>
    <property type="molecule type" value="Genomic_DNA"/>
</dbReference>
<gene>
    <name evidence="8" type="ORF">DGMP_29990</name>
</gene>
<dbReference type="GO" id="GO:0009279">
    <property type="term" value="C:cell outer membrane"/>
    <property type="evidence" value="ECO:0007669"/>
    <property type="project" value="UniProtKB-SubCell"/>
</dbReference>
<reference evidence="8" key="1">
    <citation type="submission" date="2020-09" db="EMBL/GenBank/DDBJ databases">
        <title>Desulfogranum mesoprofundum gen. nov., sp. nov., a novel mesophilic, sulfate-reducing chemolithoautotroph isolated from a deep-sea hydrothermal vent chimney in the Suiyo Seamount.</title>
        <authorList>
            <person name="Hashimoto Y."/>
            <person name="Nakagawa S."/>
        </authorList>
    </citation>
    <scope>NUCLEOTIDE SEQUENCE</scope>
    <source>
        <strain evidence="8">KT2</strain>
    </source>
</reference>
<organism evidence="8 9">
    <name type="scientific">Desulfomarina profundi</name>
    <dbReference type="NCBI Taxonomy" id="2772557"/>
    <lineage>
        <taxon>Bacteria</taxon>
        <taxon>Pseudomonadati</taxon>
        <taxon>Thermodesulfobacteriota</taxon>
        <taxon>Desulfobulbia</taxon>
        <taxon>Desulfobulbales</taxon>
        <taxon>Desulfobulbaceae</taxon>
        <taxon>Desulfomarina</taxon>
    </lineage>
</organism>
<keyword evidence="9" id="KW-1185">Reference proteome</keyword>
<dbReference type="AlphaFoldDB" id="A0A8D5FVV6"/>
<dbReference type="PANTHER" id="PTHR35093:SF8">
    <property type="entry name" value="OUTER MEMBRANE PROTEIN NMB0088-RELATED"/>
    <property type="match status" value="1"/>
</dbReference>
<evidence type="ECO:0000256" key="4">
    <source>
        <dbReference type="ARBA" id="ARBA00022692"/>
    </source>
</evidence>
<name>A0A8D5FVV6_9BACT</name>
<evidence type="ECO:0000313" key="9">
    <source>
        <dbReference type="Proteomes" id="UP000826725"/>
    </source>
</evidence>
<dbReference type="InterPro" id="IPR005017">
    <property type="entry name" value="OMPP1/FadL/TodX"/>
</dbReference>
<evidence type="ECO:0000256" key="1">
    <source>
        <dbReference type="ARBA" id="ARBA00004571"/>
    </source>
</evidence>
<protein>
    <recommendedName>
        <fullName evidence="10">Aromatic hydrocarbon degradation protein</fullName>
    </recommendedName>
</protein>